<evidence type="ECO:0000313" key="2">
    <source>
        <dbReference type="Proteomes" id="UP000177610"/>
    </source>
</evidence>
<sequence length="92" mass="10545">MKYFELDEEEKEILKAFNNGELKSVPNVKKEIARYTAYAKAALNKTKNVNLRISEADLLKIKAKALEKGIPYQTLMASLIHQYSTGRIKEQN</sequence>
<proteinExistence type="predicted"/>
<evidence type="ECO:0008006" key="3">
    <source>
        <dbReference type="Google" id="ProtNLM"/>
    </source>
</evidence>
<reference evidence="1 2" key="1">
    <citation type="journal article" date="2016" name="Nat. Commun.">
        <title>Thousands of microbial genomes shed light on interconnected biogeochemical processes in an aquifer system.</title>
        <authorList>
            <person name="Anantharaman K."/>
            <person name="Brown C.T."/>
            <person name="Hug L.A."/>
            <person name="Sharon I."/>
            <person name="Castelle C.J."/>
            <person name="Probst A.J."/>
            <person name="Thomas B.C."/>
            <person name="Singh A."/>
            <person name="Wilkins M.J."/>
            <person name="Karaoz U."/>
            <person name="Brodie E.L."/>
            <person name="Williams K.H."/>
            <person name="Hubbard S.S."/>
            <person name="Banfield J.F."/>
        </authorList>
    </citation>
    <scope>NUCLEOTIDE SEQUENCE [LARGE SCALE GENOMIC DNA]</scope>
</reference>
<dbReference type="EMBL" id="MFEH01000006">
    <property type="protein sequence ID" value="OGE73599.1"/>
    <property type="molecule type" value="Genomic_DNA"/>
</dbReference>
<dbReference type="Proteomes" id="UP000177610">
    <property type="component" value="Unassembled WGS sequence"/>
</dbReference>
<name>A0A1F5N7H5_9BACT</name>
<evidence type="ECO:0000313" key="1">
    <source>
        <dbReference type="EMBL" id="OGE73599.1"/>
    </source>
</evidence>
<accession>A0A1F5N7H5</accession>
<dbReference type="AlphaFoldDB" id="A0A1F5N7H5"/>
<organism evidence="1 2">
    <name type="scientific">Candidatus Doudnabacteria bacterium RIFCSPHIGHO2_01_FULL_41_86</name>
    <dbReference type="NCBI Taxonomy" id="1817821"/>
    <lineage>
        <taxon>Bacteria</taxon>
        <taxon>Candidatus Doudnaibacteriota</taxon>
    </lineage>
</organism>
<dbReference type="InterPro" id="IPR022148">
    <property type="entry name" value="CopG_antitoxin"/>
</dbReference>
<gene>
    <name evidence="1" type="ORF">A2717_00060</name>
</gene>
<comment type="caution">
    <text evidence="1">The sequence shown here is derived from an EMBL/GenBank/DDBJ whole genome shotgun (WGS) entry which is preliminary data.</text>
</comment>
<protein>
    <recommendedName>
        <fullName evidence="3">Antitoxin</fullName>
    </recommendedName>
</protein>
<dbReference type="Pfam" id="PF12441">
    <property type="entry name" value="CopG_antitoxin"/>
    <property type="match status" value="1"/>
</dbReference>
<dbReference type="STRING" id="1817821.A2717_00060"/>